<feature type="transmembrane region" description="Helical" evidence="1">
    <location>
        <begin position="36"/>
        <end position="58"/>
    </location>
</feature>
<dbReference type="AlphaFoldDB" id="A0A0E9NHH5"/>
<sequence length="71" mass="7558">MYWADGQASFDLPIGGDDDDNGLSRMGITGSVQSHAFILAGGDFRMLILMSGLSYAVAEPSFSKKARNGSR</sequence>
<reference evidence="2 3" key="3">
    <citation type="journal article" date="2015" name="Genome Announc.">
        <title>Draft Genome Sequence of the Archiascomycetous Yeast Saitoella complicata.</title>
        <authorList>
            <person name="Yamauchi K."/>
            <person name="Kondo S."/>
            <person name="Hamamoto M."/>
            <person name="Takahashi Y."/>
            <person name="Ogura Y."/>
            <person name="Hayashi T."/>
            <person name="Nishida H."/>
        </authorList>
    </citation>
    <scope>NUCLEOTIDE SEQUENCE [LARGE SCALE GENOMIC DNA]</scope>
    <source>
        <strain evidence="2 3">NRRL Y-17804</strain>
    </source>
</reference>
<keyword evidence="3" id="KW-1185">Reference proteome</keyword>
<name>A0A0E9NHH5_SAICN</name>
<comment type="caution">
    <text evidence="2">The sequence shown here is derived from an EMBL/GenBank/DDBJ whole genome shotgun (WGS) entry which is preliminary data.</text>
</comment>
<keyword evidence="1" id="KW-1133">Transmembrane helix</keyword>
<dbReference type="EMBL" id="BACD03000020">
    <property type="protein sequence ID" value="GAO49131.1"/>
    <property type="molecule type" value="Genomic_DNA"/>
</dbReference>
<evidence type="ECO:0000313" key="2">
    <source>
        <dbReference type="EMBL" id="GAO49131.1"/>
    </source>
</evidence>
<accession>A0A0E9NHH5</accession>
<reference evidence="2 3" key="2">
    <citation type="journal article" date="2014" name="J. Gen. Appl. Microbiol.">
        <title>The early diverging ascomycetous budding yeast Saitoella complicata has three histone deacetylases belonging to the Clr6, Hos2, and Rpd3 lineages.</title>
        <authorList>
            <person name="Nishida H."/>
            <person name="Matsumoto T."/>
            <person name="Kondo S."/>
            <person name="Hamamoto M."/>
            <person name="Yoshikawa H."/>
        </authorList>
    </citation>
    <scope>NUCLEOTIDE SEQUENCE [LARGE SCALE GENOMIC DNA]</scope>
    <source>
        <strain evidence="2 3">NRRL Y-17804</strain>
    </source>
</reference>
<keyword evidence="1" id="KW-0472">Membrane</keyword>
<evidence type="ECO:0000256" key="1">
    <source>
        <dbReference type="SAM" id="Phobius"/>
    </source>
</evidence>
<evidence type="ECO:0000313" key="3">
    <source>
        <dbReference type="Proteomes" id="UP000033140"/>
    </source>
</evidence>
<gene>
    <name evidence="2" type="ORF">G7K_3289-t1</name>
</gene>
<keyword evidence="1" id="KW-0812">Transmembrane</keyword>
<organism evidence="2 3">
    <name type="scientific">Saitoella complicata (strain BCRC 22490 / CBS 7301 / JCM 7358 / NBRC 10748 / NRRL Y-17804)</name>
    <dbReference type="NCBI Taxonomy" id="698492"/>
    <lineage>
        <taxon>Eukaryota</taxon>
        <taxon>Fungi</taxon>
        <taxon>Dikarya</taxon>
        <taxon>Ascomycota</taxon>
        <taxon>Taphrinomycotina</taxon>
        <taxon>Taphrinomycotina incertae sedis</taxon>
        <taxon>Saitoella</taxon>
    </lineage>
</organism>
<protein>
    <submittedName>
        <fullName evidence="2">Uncharacterized protein</fullName>
    </submittedName>
</protein>
<reference evidence="2 3" key="1">
    <citation type="journal article" date="2011" name="J. Gen. Appl. Microbiol.">
        <title>Draft genome sequencing of the enigmatic yeast Saitoella complicata.</title>
        <authorList>
            <person name="Nishida H."/>
            <person name="Hamamoto M."/>
            <person name="Sugiyama J."/>
        </authorList>
    </citation>
    <scope>NUCLEOTIDE SEQUENCE [LARGE SCALE GENOMIC DNA]</scope>
    <source>
        <strain evidence="2 3">NRRL Y-17804</strain>
    </source>
</reference>
<dbReference type="Proteomes" id="UP000033140">
    <property type="component" value="Unassembled WGS sequence"/>
</dbReference>
<proteinExistence type="predicted"/>